<dbReference type="GO" id="GO:0034398">
    <property type="term" value="P:telomere tethering at nuclear periphery"/>
    <property type="evidence" value="ECO:0007669"/>
    <property type="project" value="TreeGrafter"/>
</dbReference>
<keyword evidence="2" id="KW-1185">Reference proteome</keyword>
<sequence>MDSSTLPTFGKKYDFNSVANESQVWSRDVNVSDSSILGYPRAPAFGISSNSHFGTPKLDSYSFGQPAASMSGCKGLLYSFYLDQICNPGNESTPPFLKSFGSRIASYIATPKNDTTGPADGKNQSICGMQTCQDKIQEGLRFEDYQLGDKEQRSGMHIELYSSPKILVITATSQWDFLRTLSFNAAMNATLGQTQNISPGPSTLQIFGKKYDVNSVANEPLLWSRDASVSDSSAFGSLKATSFCVSSHSRLGTPRFNSYSFGQLAVSMSGSKGKESSTPVLKSSDFGKSAFGIIQKGSRTASYISTPDIDSTRLDGREIQSICGIQTYQDISQEYPFAPFKPASSSSTTSTFSPLKNSWSLSTSAPLSPHSVSPSTYPLLAKPSGGAPQSTLCLNCLKQSQPTPPRLCNVSSTPLAACQNTPLFFGPLQPEMTPKVGATLLTRQQVHLVQYVLLFLKLIVCWIKVLVAQKLNKDLVSSTRISVEHPSLETSIQFGISSSPARLCFYSFTMIVKLILFMFNVKTKVVGYYENFYCCWLQVSNNPGPIRRRSSLIIRHSSLSKRMLPKKYKPTSDKSNENAYGVLRTEVIIIPRENPRGWVLPTAEEFPLEADSTMDKMHSDNCDDDKDVDGIMPKLQRADYYTVLPMDELLSKEKEEVHTDGFCSWAVTSDLFKQVKIKDL</sequence>
<dbReference type="InterPro" id="IPR037665">
    <property type="entry name" value="Nucleoporin_S59-like"/>
</dbReference>
<dbReference type="PANTHER" id="PTHR23198:SF19">
    <property type="entry name" value="NUCLEAR PORE COMPLEX PROTEIN NUP98A-LIKE ISOFORM X1"/>
    <property type="match status" value="1"/>
</dbReference>
<evidence type="ECO:0000313" key="2">
    <source>
        <dbReference type="Proteomes" id="UP001311915"/>
    </source>
</evidence>
<accession>A0AAV9MNX8</accession>
<evidence type="ECO:0000313" key="1">
    <source>
        <dbReference type="EMBL" id="KAK4739706.1"/>
    </source>
</evidence>
<dbReference type="GO" id="GO:0044614">
    <property type="term" value="C:nuclear pore cytoplasmic filaments"/>
    <property type="evidence" value="ECO:0007669"/>
    <property type="project" value="TreeGrafter"/>
</dbReference>
<name>A0AAV9MNX8_9SOLN</name>
<dbReference type="GO" id="GO:0017056">
    <property type="term" value="F:structural constituent of nuclear pore"/>
    <property type="evidence" value="ECO:0007669"/>
    <property type="project" value="TreeGrafter"/>
</dbReference>
<protein>
    <submittedName>
        <fullName evidence="1">Uncharacterized protein</fullName>
    </submittedName>
</protein>
<comment type="caution">
    <text evidence="1">The sequence shown here is derived from an EMBL/GenBank/DDBJ whole genome shotgun (WGS) entry which is preliminary data.</text>
</comment>
<dbReference type="Proteomes" id="UP001311915">
    <property type="component" value="Unassembled WGS sequence"/>
</dbReference>
<dbReference type="Gene3D" id="1.10.10.2360">
    <property type="match status" value="1"/>
</dbReference>
<dbReference type="EMBL" id="JAWPEI010000001">
    <property type="protein sequence ID" value="KAK4739706.1"/>
    <property type="molecule type" value="Genomic_DNA"/>
</dbReference>
<organism evidence="1 2">
    <name type="scientific">Solanum pinnatisectum</name>
    <name type="common">tansyleaf nightshade</name>
    <dbReference type="NCBI Taxonomy" id="50273"/>
    <lineage>
        <taxon>Eukaryota</taxon>
        <taxon>Viridiplantae</taxon>
        <taxon>Streptophyta</taxon>
        <taxon>Embryophyta</taxon>
        <taxon>Tracheophyta</taxon>
        <taxon>Spermatophyta</taxon>
        <taxon>Magnoliopsida</taxon>
        <taxon>eudicotyledons</taxon>
        <taxon>Gunneridae</taxon>
        <taxon>Pentapetalae</taxon>
        <taxon>asterids</taxon>
        <taxon>lamiids</taxon>
        <taxon>Solanales</taxon>
        <taxon>Solanaceae</taxon>
        <taxon>Solanoideae</taxon>
        <taxon>Solaneae</taxon>
        <taxon>Solanum</taxon>
    </lineage>
</organism>
<dbReference type="GO" id="GO:0006606">
    <property type="term" value="P:protein import into nucleus"/>
    <property type="evidence" value="ECO:0007669"/>
    <property type="project" value="TreeGrafter"/>
</dbReference>
<gene>
    <name evidence="1" type="ORF">R3W88_003403</name>
</gene>
<dbReference type="GO" id="GO:0003723">
    <property type="term" value="F:RNA binding"/>
    <property type="evidence" value="ECO:0007669"/>
    <property type="project" value="TreeGrafter"/>
</dbReference>
<dbReference type="GO" id="GO:0006405">
    <property type="term" value="P:RNA export from nucleus"/>
    <property type="evidence" value="ECO:0007669"/>
    <property type="project" value="TreeGrafter"/>
</dbReference>
<proteinExistence type="predicted"/>
<dbReference type="PANTHER" id="PTHR23198">
    <property type="entry name" value="NUCLEOPORIN"/>
    <property type="match status" value="1"/>
</dbReference>
<dbReference type="AlphaFoldDB" id="A0AAV9MNX8"/>
<dbReference type="GO" id="GO:0008139">
    <property type="term" value="F:nuclear localization sequence binding"/>
    <property type="evidence" value="ECO:0007669"/>
    <property type="project" value="TreeGrafter"/>
</dbReference>
<dbReference type="GO" id="GO:0000973">
    <property type="term" value="P:post-transcriptional tethering of RNA polymerase II gene DNA at nuclear periphery"/>
    <property type="evidence" value="ECO:0007669"/>
    <property type="project" value="TreeGrafter"/>
</dbReference>
<reference evidence="1 2" key="1">
    <citation type="submission" date="2023-10" db="EMBL/GenBank/DDBJ databases">
        <title>Genome-Wide Identification Analysis in wild type Solanum Pinnatisectum Reveals Some Genes Defensing Phytophthora Infestans.</title>
        <authorList>
            <person name="Sun C."/>
        </authorList>
    </citation>
    <scope>NUCLEOTIDE SEQUENCE [LARGE SCALE GENOMIC DNA]</scope>
    <source>
        <strain evidence="1">LQN</strain>
        <tissue evidence="1">Leaf</tissue>
    </source>
</reference>